<sequence length="78" mass="8295">MPREAMEKARAATLKADVFLVLGSSLVVYPAAGFVALAKKNGATLIIINREPTEYDAIADLAIHGDLGDVLATVRLKE</sequence>
<dbReference type="PROSITE" id="PS50305">
    <property type="entry name" value="SIRTUIN"/>
    <property type="match status" value="1"/>
</dbReference>
<gene>
    <name evidence="4" type="ORF">GCM10007276_22880</name>
</gene>
<evidence type="ECO:0000313" key="5">
    <source>
        <dbReference type="Proteomes" id="UP000602745"/>
    </source>
</evidence>
<reference evidence="4" key="2">
    <citation type="submission" date="2020-09" db="EMBL/GenBank/DDBJ databases">
        <authorList>
            <person name="Sun Q."/>
            <person name="Sedlacek I."/>
        </authorList>
    </citation>
    <scope>NUCLEOTIDE SEQUENCE</scope>
    <source>
        <strain evidence="4">CCM 7684</strain>
    </source>
</reference>
<dbReference type="AlphaFoldDB" id="A0A8J3DX87"/>
<reference evidence="4" key="1">
    <citation type="journal article" date="2014" name="Int. J. Syst. Evol. Microbiol.">
        <title>Complete genome sequence of Corynebacterium casei LMG S-19264T (=DSM 44701T), isolated from a smear-ripened cheese.</title>
        <authorList>
            <consortium name="US DOE Joint Genome Institute (JGI-PGF)"/>
            <person name="Walter F."/>
            <person name="Albersmeier A."/>
            <person name="Kalinowski J."/>
            <person name="Ruckert C."/>
        </authorList>
    </citation>
    <scope>NUCLEOTIDE SEQUENCE</scope>
    <source>
        <strain evidence="4">CCM 7684</strain>
    </source>
</reference>
<evidence type="ECO:0000313" key="4">
    <source>
        <dbReference type="EMBL" id="GGE45129.1"/>
    </source>
</evidence>
<accession>A0A8J3DX87</accession>
<name>A0A8J3DX87_9RHOB</name>
<dbReference type="PANTHER" id="PTHR11085">
    <property type="entry name" value="NAD-DEPENDENT PROTEIN DEACYLASE SIRTUIN-5, MITOCHONDRIAL-RELATED"/>
    <property type="match status" value="1"/>
</dbReference>
<proteinExistence type="predicted"/>
<keyword evidence="1" id="KW-0520">NAD</keyword>
<dbReference type="InterPro" id="IPR050134">
    <property type="entry name" value="NAD-dep_sirtuin_deacylases"/>
</dbReference>
<keyword evidence="5" id="KW-1185">Reference proteome</keyword>
<protein>
    <recommendedName>
        <fullName evidence="3">Deacetylase sirtuin-type domain-containing protein</fullName>
    </recommendedName>
</protein>
<dbReference type="EMBL" id="BMCP01000002">
    <property type="protein sequence ID" value="GGE45129.1"/>
    <property type="molecule type" value="Genomic_DNA"/>
</dbReference>
<dbReference type="Proteomes" id="UP000602745">
    <property type="component" value="Unassembled WGS sequence"/>
</dbReference>
<evidence type="ECO:0000256" key="1">
    <source>
        <dbReference type="ARBA" id="ARBA00023027"/>
    </source>
</evidence>
<evidence type="ECO:0000259" key="3">
    <source>
        <dbReference type="PROSITE" id="PS50305"/>
    </source>
</evidence>
<dbReference type="Gene3D" id="3.40.50.1220">
    <property type="entry name" value="TPP-binding domain"/>
    <property type="match status" value="1"/>
</dbReference>
<comment type="caution">
    <text evidence="4">The sequence shown here is derived from an EMBL/GenBank/DDBJ whole genome shotgun (WGS) entry which is preliminary data.</text>
</comment>
<dbReference type="GO" id="GO:0070403">
    <property type="term" value="F:NAD+ binding"/>
    <property type="evidence" value="ECO:0007669"/>
    <property type="project" value="TreeGrafter"/>
</dbReference>
<organism evidence="4 5">
    <name type="scientific">Agaricicola taiwanensis</name>
    <dbReference type="NCBI Taxonomy" id="591372"/>
    <lineage>
        <taxon>Bacteria</taxon>
        <taxon>Pseudomonadati</taxon>
        <taxon>Pseudomonadota</taxon>
        <taxon>Alphaproteobacteria</taxon>
        <taxon>Rhodobacterales</taxon>
        <taxon>Paracoccaceae</taxon>
        <taxon>Agaricicola</taxon>
    </lineage>
</organism>
<dbReference type="InterPro" id="IPR026590">
    <property type="entry name" value="Ssirtuin_cat_dom"/>
</dbReference>
<comment type="caution">
    <text evidence="2">Lacks conserved residue(s) required for the propagation of feature annotation.</text>
</comment>
<dbReference type="GO" id="GO:0017136">
    <property type="term" value="F:histone deacetylase activity, NAD-dependent"/>
    <property type="evidence" value="ECO:0007669"/>
    <property type="project" value="TreeGrafter"/>
</dbReference>
<dbReference type="PANTHER" id="PTHR11085:SF4">
    <property type="entry name" value="NAD-DEPENDENT PROTEIN DEACYLASE"/>
    <property type="match status" value="1"/>
</dbReference>
<evidence type="ECO:0000256" key="2">
    <source>
        <dbReference type="PROSITE-ProRule" id="PRU00236"/>
    </source>
</evidence>
<feature type="domain" description="Deacetylase sirtuin-type" evidence="3">
    <location>
        <begin position="1"/>
        <end position="78"/>
    </location>
</feature>
<dbReference type="SUPFAM" id="SSF52467">
    <property type="entry name" value="DHS-like NAD/FAD-binding domain"/>
    <property type="match status" value="1"/>
</dbReference>
<dbReference type="InterPro" id="IPR029035">
    <property type="entry name" value="DHS-like_NAD/FAD-binding_dom"/>
</dbReference>